<sequence length="45" mass="4612">MPAPGTERIVETFIGDSPDSPDSPDGRRALVTGAPKHVIGTPPTA</sequence>
<evidence type="ECO:0000313" key="2">
    <source>
        <dbReference type="EMBL" id="GAA4205521.1"/>
    </source>
</evidence>
<name>A0ABP8BFA7_9ACTN</name>
<keyword evidence="3" id="KW-1185">Reference proteome</keyword>
<evidence type="ECO:0000256" key="1">
    <source>
        <dbReference type="SAM" id="MobiDB-lite"/>
    </source>
</evidence>
<reference evidence="3" key="1">
    <citation type="journal article" date="2019" name="Int. J. Syst. Evol. Microbiol.">
        <title>The Global Catalogue of Microorganisms (GCM) 10K type strain sequencing project: providing services to taxonomists for standard genome sequencing and annotation.</title>
        <authorList>
            <consortium name="The Broad Institute Genomics Platform"/>
            <consortium name="The Broad Institute Genome Sequencing Center for Infectious Disease"/>
            <person name="Wu L."/>
            <person name="Ma J."/>
        </authorList>
    </citation>
    <scope>NUCLEOTIDE SEQUENCE [LARGE SCALE GENOMIC DNA]</scope>
    <source>
        <strain evidence="3">JCM 17388</strain>
    </source>
</reference>
<proteinExistence type="predicted"/>
<accession>A0ABP8BFA7</accession>
<dbReference type="EMBL" id="BAABAQ010000015">
    <property type="protein sequence ID" value="GAA4205521.1"/>
    <property type="molecule type" value="Genomic_DNA"/>
</dbReference>
<comment type="caution">
    <text evidence="2">The sequence shown here is derived from an EMBL/GenBank/DDBJ whole genome shotgun (WGS) entry which is preliminary data.</text>
</comment>
<dbReference type="Proteomes" id="UP001501251">
    <property type="component" value="Unassembled WGS sequence"/>
</dbReference>
<protein>
    <submittedName>
        <fullName evidence="2">Uncharacterized protein</fullName>
    </submittedName>
</protein>
<gene>
    <name evidence="2" type="ORF">GCM10022252_66210</name>
</gene>
<organism evidence="2 3">
    <name type="scientific">Streptosporangium oxazolinicum</name>
    <dbReference type="NCBI Taxonomy" id="909287"/>
    <lineage>
        <taxon>Bacteria</taxon>
        <taxon>Bacillati</taxon>
        <taxon>Actinomycetota</taxon>
        <taxon>Actinomycetes</taxon>
        <taxon>Streptosporangiales</taxon>
        <taxon>Streptosporangiaceae</taxon>
        <taxon>Streptosporangium</taxon>
    </lineage>
</organism>
<feature type="region of interest" description="Disordered" evidence="1">
    <location>
        <begin position="1"/>
        <end position="45"/>
    </location>
</feature>
<evidence type="ECO:0000313" key="3">
    <source>
        <dbReference type="Proteomes" id="UP001501251"/>
    </source>
</evidence>